<protein>
    <recommendedName>
        <fullName evidence="5">JmjC domain-containing protein</fullName>
    </recommendedName>
</protein>
<comment type="caution">
    <text evidence="3">The sequence shown here is derived from an EMBL/GenBank/DDBJ whole genome shotgun (WGS) entry which is preliminary data.</text>
</comment>
<dbReference type="SMART" id="SM00558">
    <property type="entry name" value="JmjC"/>
    <property type="match status" value="1"/>
</dbReference>
<keyword evidence="4" id="KW-1185">Reference proteome</keyword>
<dbReference type="EMBL" id="MCFI01000013">
    <property type="protein sequence ID" value="ORY80315.1"/>
    <property type="molecule type" value="Genomic_DNA"/>
</dbReference>
<evidence type="ECO:0000313" key="4">
    <source>
        <dbReference type="Proteomes" id="UP000193685"/>
    </source>
</evidence>
<evidence type="ECO:0000259" key="1">
    <source>
        <dbReference type="PROSITE" id="PS50181"/>
    </source>
</evidence>
<dbReference type="PANTHER" id="PTHR12480">
    <property type="entry name" value="ARGININE DEMETHYLASE AND LYSYL-HYDROXYLASE JMJD"/>
    <property type="match status" value="1"/>
</dbReference>
<dbReference type="Proteomes" id="UP000193685">
    <property type="component" value="Unassembled WGS sequence"/>
</dbReference>
<organism evidence="3 4">
    <name type="scientific">Protomyces lactucae-debilis</name>
    <dbReference type="NCBI Taxonomy" id="2754530"/>
    <lineage>
        <taxon>Eukaryota</taxon>
        <taxon>Fungi</taxon>
        <taxon>Dikarya</taxon>
        <taxon>Ascomycota</taxon>
        <taxon>Taphrinomycotina</taxon>
        <taxon>Taphrinomycetes</taxon>
        <taxon>Taphrinales</taxon>
        <taxon>Protomycetaceae</taxon>
        <taxon>Protomyces</taxon>
    </lineage>
</organism>
<dbReference type="PROSITE" id="PS51184">
    <property type="entry name" value="JMJC"/>
    <property type="match status" value="1"/>
</dbReference>
<dbReference type="RefSeq" id="XP_040724203.1">
    <property type="nucleotide sequence ID" value="XM_040872414.1"/>
</dbReference>
<dbReference type="GO" id="GO:0005634">
    <property type="term" value="C:nucleus"/>
    <property type="evidence" value="ECO:0007669"/>
    <property type="project" value="TreeGrafter"/>
</dbReference>
<dbReference type="SUPFAM" id="SSF51197">
    <property type="entry name" value="Clavaminate synthase-like"/>
    <property type="match status" value="1"/>
</dbReference>
<dbReference type="Gene3D" id="2.60.120.650">
    <property type="entry name" value="Cupin"/>
    <property type="match status" value="1"/>
</dbReference>
<dbReference type="GeneID" id="63789013"/>
<dbReference type="Pfam" id="PF13621">
    <property type="entry name" value="Cupin_8"/>
    <property type="match status" value="1"/>
</dbReference>
<evidence type="ECO:0000313" key="3">
    <source>
        <dbReference type="EMBL" id="ORY80315.1"/>
    </source>
</evidence>
<dbReference type="InterPro" id="IPR050910">
    <property type="entry name" value="JMJD6_ArgDemeth/LysHydrox"/>
</dbReference>
<dbReference type="AlphaFoldDB" id="A0A1Y2FBS7"/>
<accession>A0A1Y2FBS7</accession>
<dbReference type="PROSITE" id="PS50181">
    <property type="entry name" value="FBOX"/>
    <property type="match status" value="1"/>
</dbReference>
<dbReference type="InterPro" id="IPR003347">
    <property type="entry name" value="JmjC_dom"/>
</dbReference>
<dbReference type="Pfam" id="PF12937">
    <property type="entry name" value="F-box-like"/>
    <property type="match status" value="1"/>
</dbReference>
<proteinExistence type="predicted"/>
<dbReference type="OMA" id="WPAYKNW"/>
<reference evidence="3 4" key="1">
    <citation type="submission" date="2016-07" db="EMBL/GenBank/DDBJ databases">
        <title>Pervasive Adenine N6-methylation of Active Genes in Fungi.</title>
        <authorList>
            <consortium name="DOE Joint Genome Institute"/>
            <person name="Mondo S.J."/>
            <person name="Dannebaum R.O."/>
            <person name="Kuo R.C."/>
            <person name="Labutti K."/>
            <person name="Haridas S."/>
            <person name="Kuo A."/>
            <person name="Salamov A."/>
            <person name="Ahrendt S.R."/>
            <person name="Lipzen A."/>
            <person name="Sullivan W."/>
            <person name="Andreopoulos W.B."/>
            <person name="Clum A."/>
            <person name="Lindquist E."/>
            <person name="Daum C."/>
            <person name="Ramamoorthy G.K."/>
            <person name="Gryganskyi A."/>
            <person name="Culley D."/>
            <person name="Magnuson J.K."/>
            <person name="James T.Y."/>
            <person name="O'Malley M.A."/>
            <person name="Stajich J.E."/>
            <person name="Spatafora J.W."/>
            <person name="Visel A."/>
            <person name="Grigoriev I.V."/>
        </authorList>
    </citation>
    <scope>NUCLEOTIDE SEQUENCE [LARGE SCALE GENOMIC DNA]</scope>
    <source>
        <strain evidence="3 4">12-1054</strain>
    </source>
</reference>
<feature type="domain" description="F-box" evidence="1">
    <location>
        <begin position="27"/>
        <end position="73"/>
    </location>
</feature>
<dbReference type="PANTHER" id="PTHR12480:SF21">
    <property type="entry name" value="JMJC DOMAIN-CONTAINING PROTEIN 8"/>
    <property type="match status" value="1"/>
</dbReference>
<dbReference type="InterPro" id="IPR041667">
    <property type="entry name" value="Cupin_8"/>
</dbReference>
<evidence type="ECO:0000259" key="2">
    <source>
        <dbReference type="PROSITE" id="PS51184"/>
    </source>
</evidence>
<evidence type="ECO:0008006" key="5">
    <source>
        <dbReference type="Google" id="ProtNLM"/>
    </source>
</evidence>
<dbReference type="InterPro" id="IPR001810">
    <property type="entry name" value="F-box_dom"/>
</dbReference>
<dbReference type="GO" id="GO:0000987">
    <property type="term" value="F:cis-regulatory region sequence-specific DNA binding"/>
    <property type="evidence" value="ECO:0007669"/>
    <property type="project" value="TreeGrafter"/>
</dbReference>
<dbReference type="STRING" id="56484.A0A1Y2FBS7"/>
<gene>
    <name evidence="3" type="ORF">BCR37DRAFT_64017</name>
</gene>
<sequence length="443" mass="50459">MTTAYALRRHPNGIRPAGNYAPRGQRGSRLAQLPEELLLLLYSLLETPDLLSLCHTAKLFYAYSLSEEIWKERYVEKQRDDDWRGSWRETCLKCKTDVQVSCSSDLLFTPFANAQLDIRAFLPTKQSHMIARHETMSLEQFQAHQHAPFILTKAIQEWPALSWSCESLLSTFAKTRFRAECVDWPLERYVRYMRDNQDESPLYLFDARFGEKISKDGKSLAHDYSLPTCFAEDAFNLLADDRPDHRWLILGPANSGSTFHKDPNGTCAWNAVLSGSQNAGKYWIMFPPRITPPGVYVSSDESEVTSPLSIAEWLQGFHAAARKMPDMREGVCAPGEVLYVPSGWWHLVVNLDECLALTQNFVPRGYIGAVLRFLRDKPDQVSGFGELKQQPYEVFRQRAAEAFPEEVAAFEKDEPTVWQKLTHDKKSASFSFGFACDSDGESD</sequence>
<name>A0A1Y2FBS7_PROLT</name>
<dbReference type="SUPFAM" id="SSF81383">
    <property type="entry name" value="F-box domain"/>
    <property type="match status" value="1"/>
</dbReference>
<dbReference type="InterPro" id="IPR036047">
    <property type="entry name" value="F-box-like_dom_sf"/>
</dbReference>
<dbReference type="OrthoDB" id="424465at2759"/>
<feature type="domain" description="JmjC" evidence="2">
    <location>
        <begin position="215"/>
        <end position="378"/>
    </location>
</feature>